<evidence type="ECO:0000313" key="2">
    <source>
        <dbReference type="EMBL" id="KAF2678268.1"/>
    </source>
</evidence>
<evidence type="ECO:0000256" key="1">
    <source>
        <dbReference type="SAM" id="Phobius"/>
    </source>
</evidence>
<keyword evidence="1" id="KW-0472">Membrane</keyword>
<feature type="transmembrane region" description="Helical" evidence="1">
    <location>
        <begin position="43"/>
        <end position="67"/>
    </location>
</feature>
<name>A0A6G1IJK2_9PLEO</name>
<reference evidence="2" key="1">
    <citation type="journal article" date="2020" name="Stud. Mycol.">
        <title>101 Dothideomycetes genomes: a test case for predicting lifestyles and emergence of pathogens.</title>
        <authorList>
            <person name="Haridas S."/>
            <person name="Albert R."/>
            <person name="Binder M."/>
            <person name="Bloem J."/>
            <person name="Labutti K."/>
            <person name="Salamov A."/>
            <person name="Andreopoulos B."/>
            <person name="Baker S."/>
            <person name="Barry K."/>
            <person name="Bills G."/>
            <person name="Bluhm B."/>
            <person name="Cannon C."/>
            <person name="Castanera R."/>
            <person name="Culley D."/>
            <person name="Daum C."/>
            <person name="Ezra D."/>
            <person name="Gonzalez J."/>
            <person name="Henrissat B."/>
            <person name="Kuo A."/>
            <person name="Liang C."/>
            <person name="Lipzen A."/>
            <person name="Lutzoni F."/>
            <person name="Magnuson J."/>
            <person name="Mondo S."/>
            <person name="Nolan M."/>
            <person name="Ohm R."/>
            <person name="Pangilinan J."/>
            <person name="Park H.-J."/>
            <person name="Ramirez L."/>
            <person name="Alfaro M."/>
            <person name="Sun H."/>
            <person name="Tritt A."/>
            <person name="Yoshinaga Y."/>
            <person name="Zwiers L.-H."/>
            <person name="Turgeon B."/>
            <person name="Goodwin S."/>
            <person name="Spatafora J."/>
            <person name="Crous P."/>
            <person name="Grigoriev I."/>
        </authorList>
    </citation>
    <scope>NUCLEOTIDE SEQUENCE</scope>
    <source>
        <strain evidence="2">CBS 122367</strain>
    </source>
</reference>
<dbReference type="Proteomes" id="UP000799291">
    <property type="component" value="Unassembled WGS sequence"/>
</dbReference>
<keyword evidence="3" id="KW-1185">Reference proteome</keyword>
<keyword evidence="1" id="KW-1133">Transmembrane helix</keyword>
<protein>
    <submittedName>
        <fullName evidence="2">Uncharacterized protein</fullName>
    </submittedName>
</protein>
<dbReference type="AlphaFoldDB" id="A0A6G1IJK2"/>
<accession>A0A6G1IJK2</accession>
<gene>
    <name evidence="2" type="ORF">K458DRAFT_139749</name>
</gene>
<proteinExistence type="predicted"/>
<organism evidence="2 3">
    <name type="scientific">Lentithecium fluviatile CBS 122367</name>
    <dbReference type="NCBI Taxonomy" id="1168545"/>
    <lineage>
        <taxon>Eukaryota</taxon>
        <taxon>Fungi</taxon>
        <taxon>Dikarya</taxon>
        <taxon>Ascomycota</taxon>
        <taxon>Pezizomycotina</taxon>
        <taxon>Dothideomycetes</taxon>
        <taxon>Pleosporomycetidae</taxon>
        <taxon>Pleosporales</taxon>
        <taxon>Massarineae</taxon>
        <taxon>Lentitheciaceae</taxon>
        <taxon>Lentithecium</taxon>
    </lineage>
</organism>
<dbReference type="EMBL" id="MU005613">
    <property type="protein sequence ID" value="KAF2678268.1"/>
    <property type="molecule type" value="Genomic_DNA"/>
</dbReference>
<keyword evidence="1" id="KW-0812">Transmembrane</keyword>
<evidence type="ECO:0000313" key="3">
    <source>
        <dbReference type="Proteomes" id="UP000799291"/>
    </source>
</evidence>
<sequence>MSANEAAWPVAGTCAARGQTVAPDRARHRPNTTNIFLRSKKHVVVLCISATDIAAFVPRLFIAFVSLRSAPLRESRRDLLPAVPALAGPGLPAACCGDRSGSAGSLPAQMHSSKRVSPRLDLGRRGAACQFFAMAILGGAVGPWTVRMGRLAEAGALRCGGVIVM</sequence>